<name>A0A3D9SJ55_9ACTN</name>
<evidence type="ECO:0000313" key="3">
    <source>
        <dbReference type="Proteomes" id="UP000256661"/>
    </source>
</evidence>
<dbReference type="Proteomes" id="UP000256661">
    <property type="component" value="Unassembled WGS sequence"/>
</dbReference>
<dbReference type="Pfam" id="PF13191">
    <property type="entry name" value="AAA_16"/>
    <property type="match status" value="1"/>
</dbReference>
<dbReference type="InterPro" id="IPR041664">
    <property type="entry name" value="AAA_16"/>
</dbReference>
<reference evidence="2 3" key="1">
    <citation type="submission" date="2018-08" db="EMBL/GenBank/DDBJ databases">
        <title>Sequencing the genomes of 1000 actinobacteria strains.</title>
        <authorList>
            <person name="Klenk H.-P."/>
        </authorList>
    </citation>
    <scope>NUCLEOTIDE SEQUENCE [LARGE SCALE GENOMIC DNA]</scope>
    <source>
        <strain evidence="2 3">DSM 43927</strain>
    </source>
</reference>
<accession>A0A3D9SJ55</accession>
<gene>
    <name evidence="2" type="ORF">DFJ69_1369</name>
</gene>
<organism evidence="2 3">
    <name type="scientific">Thermomonospora umbrina</name>
    <dbReference type="NCBI Taxonomy" id="111806"/>
    <lineage>
        <taxon>Bacteria</taxon>
        <taxon>Bacillati</taxon>
        <taxon>Actinomycetota</taxon>
        <taxon>Actinomycetes</taxon>
        <taxon>Streptosporangiales</taxon>
        <taxon>Thermomonosporaceae</taxon>
        <taxon>Thermomonospora</taxon>
    </lineage>
</organism>
<sequence>MERTVAARLEEARARRFVGRATERAVLREALRSPEPPFTVLYVHGPGGVGKSALLGAFAGIATEAGAVPVRVDGRALDLSPESFAAAMDLPAESRAVLLVDTYEAIAALDGWIREVLIPGLRSDTIVVIAGRNPPSPGWSADPGWRDLLHTLKLENLTPEEIEAYAKAAGLEPRKHERLAAVTHGHPLALVLLTDLLRRDPNGGDDLTGSPDLVTRLAQCFIADAPGERHRRALQACAHARFTTEPLLRAALGGTVEDVFAWLCGLPFIERGELGVFPHDLVRDVISADLRWRDPQTFTDLHRGIRAHLLDRVNVTTGRQQARWITDASFLARTHPVIRPFWDWDTLGAAYADRVTPEDHAAILDMTARHENAETAAIIARYLDHPAAQVFAFRAGAREPQGFGVLLRLDEMSAADLTADPATAAAWAHVTSHGPLAPGEQVAMGRALIDRDHYQGPSASRNVASAMHTQRILRNPDLAFDFIASLRDGEHHAPVMEHIGYHRLPEADYRIGDAHFTVYARDWRGRTPQSWVAMLGDRDLGLTEPADEQPTHSSYEDITAAVRAALRDLHAPERLATNPLMRLRQVTSADPTTLQTILRTLIAEIGATPRHERLHLALDRTYLHPAPTQERAAETLNLSLSTYRRHLTAAITLLTDLLWARERDTTLNHP</sequence>
<dbReference type="RefSeq" id="WP_116021677.1">
    <property type="nucleotide sequence ID" value="NZ_QTTT01000001.1"/>
</dbReference>
<dbReference type="AlphaFoldDB" id="A0A3D9SJ55"/>
<dbReference type="SUPFAM" id="SSF52540">
    <property type="entry name" value="P-loop containing nucleoside triphosphate hydrolases"/>
    <property type="match status" value="1"/>
</dbReference>
<proteinExistence type="predicted"/>
<evidence type="ECO:0000259" key="1">
    <source>
        <dbReference type="Pfam" id="PF13191"/>
    </source>
</evidence>
<dbReference type="Gene3D" id="3.40.50.300">
    <property type="entry name" value="P-loop containing nucleotide triphosphate hydrolases"/>
    <property type="match status" value="1"/>
</dbReference>
<protein>
    <recommendedName>
        <fullName evidence="1">Orc1-like AAA ATPase domain-containing protein</fullName>
    </recommendedName>
</protein>
<dbReference type="InterPro" id="IPR027417">
    <property type="entry name" value="P-loop_NTPase"/>
</dbReference>
<keyword evidence="3" id="KW-1185">Reference proteome</keyword>
<feature type="domain" description="Orc1-like AAA ATPase" evidence="1">
    <location>
        <begin position="16"/>
        <end position="79"/>
    </location>
</feature>
<dbReference type="EMBL" id="QTTT01000001">
    <property type="protein sequence ID" value="REE95952.1"/>
    <property type="molecule type" value="Genomic_DNA"/>
</dbReference>
<comment type="caution">
    <text evidence="2">The sequence shown here is derived from an EMBL/GenBank/DDBJ whole genome shotgun (WGS) entry which is preliminary data.</text>
</comment>
<evidence type="ECO:0000313" key="2">
    <source>
        <dbReference type="EMBL" id="REE95952.1"/>
    </source>
</evidence>
<dbReference type="OrthoDB" id="5167319at2"/>